<evidence type="ECO:0000313" key="3">
    <source>
        <dbReference type="Proteomes" id="UP001472677"/>
    </source>
</evidence>
<feature type="compositionally biased region" description="Gly residues" evidence="1">
    <location>
        <begin position="153"/>
        <end position="175"/>
    </location>
</feature>
<evidence type="ECO:0000256" key="1">
    <source>
        <dbReference type="SAM" id="MobiDB-lite"/>
    </source>
</evidence>
<comment type="caution">
    <text evidence="2">The sequence shown here is derived from an EMBL/GenBank/DDBJ whole genome shotgun (WGS) entry which is preliminary data.</text>
</comment>
<evidence type="ECO:0000313" key="2">
    <source>
        <dbReference type="EMBL" id="KAK8584128.1"/>
    </source>
</evidence>
<gene>
    <name evidence="2" type="ORF">V6N12_068377</name>
</gene>
<sequence>MMTSSGGSETGFGFGQPGSGLVPGRFDRGGGDGGWKSPPAAREVHARPSGAEKRSKRRQSIQNQPKTPKPNLPWRGATPNAAEGRETASFGDSPARVEMATNGRCKGRVLTALARGSHRWPQHDERASDGRRNVQKQWASDEPLGWDFAANGGAVGRVDGGVCSGDDGGSNGGGGEAHRRRLPGWTRW</sequence>
<feature type="compositionally biased region" description="Gly residues" evidence="1">
    <location>
        <begin position="8"/>
        <end position="18"/>
    </location>
</feature>
<name>A0ABR2FQ10_9ROSI</name>
<feature type="region of interest" description="Disordered" evidence="1">
    <location>
        <begin position="1"/>
        <end position="102"/>
    </location>
</feature>
<feature type="region of interest" description="Disordered" evidence="1">
    <location>
        <begin position="116"/>
        <end position="136"/>
    </location>
</feature>
<dbReference type="EMBL" id="JBBPBM010000005">
    <property type="protein sequence ID" value="KAK8584128.1"/>
    <property type="molecule type" value="Genomic_DNA"/>
</dbReference>
<keyword evidence="3" id="KW-1185">Reference proteome</keyword>
<feature type="compositionally biased region" description="Basic and acidic residues" evidence="1">
    <location>
        <begin position="42"/>
        <end position="53"/>
    </location>
</feature>
<protein>
    <submittedName>
        <fullName evidence="2">Uncharacterized protein</fullName>
    </submittedName>
</protein>
<reference evidence="2 3" key="1">
    <citation type="journal article" date="2024" name="G3 (Bethesda)">
        <title>Genome assembly of Hibiscus sabdariffa L. provides insights into metabolisms of medicinal natural products.</title>
        <authorList>
            <person name="Kim T."/>
        </authorList>
    </citation>
    <scope>NUCLEOTIDE SEQUENCE [LARGE SCALE GENOMIC DNA]</scope>
    <source>
        <strain evidence="2">TK-2024</strain>
        <tissue evidence="2">Old leaves</tissue>
    </source>
</reference>
<organism evidence="2 3">
    <name type="scientific">Hibiscus sabdariffa</name>
    <name type="common">roselle</name>
    <dbReference type="NCBI Taxonomy" id="183260"/>
    <lineage>
        <taxon>Eukaryota</taxon>
        <taxon>Viridiplantae</taxon>
        <taxon>Streptophyta</taxon>
        <taxon>Embryophyta</taxon>
        <taxon>Tracheophyta</taxon>
        <taxon>Spermatophyta</taxon>
        <taxon>Magnoliopsida</taxon>
        <taxon>eudicotyledons</taxon>
        <taxon>Gunneridae</taxon>
        <taxon>Pentapetalae</taxon>
        <taxon>rosids</taxon>
        <taxon>malvids</taxon>
        <taxon>Malvales</taxon>
        <taxon>Malvaceae</taxon>
        <taxon>Malvoideae</taxon>
        <taxon>Hibiscus</taxon>
    </lineage>
</organism>
<accession>A0ABR2FQ10</accession>
<feature type="region of interest" description="Disordered" evidence="1">
    <location>
        <begin position="152"/>
        <end position="188"/>
    </location>
</feature>
<proteinExistence type="predicted"/>
<dbReference type="Proteomes" id="UP001472677">
    <property type="component" value="Unassembled WGS sequence"/>
</dbReference>
<feature type="compositionally biased region" description="Basic and acidic residues" evidence="1">
    <location>
        <begin position="121"/>
        <end position="132"/>
    </location>
</feature>